<dbReference type="InterPro" id="IPR050679">
    <property type="entry name" value="Bact_HTH_transcr_reg"/>
</dbReference>
<comment type="caution">
    <text evidence="5">The sequence shown here is derived from an EMBL/GenBank/DDBJ whole genome shotgun (WGS) entry which is preliminary data.</text>
</comment>
<feature type="domain" description="HTH gntR-type" evidence="4">
    <location>
        <begin position="29"/>
        <end position="97"/>
    </location>
</feature>
<dbReference type="PANTHER" id="PTHR44846:SF17">
    <property type="entry name" value="GNTR-FAMILY TRANSCRIPTIONAL REGULATOR"/>
    <property type="match status" value="1"/>
</dbReference>
<evidence type="ECO:0000259" key="4">
    <source>
        <dbReference type="PROSITE" id="PS50949"/>
    </source>
</evidence>
<name>A0ABU2VHT0_9ACTN</name>
<dbReference type="InterPro" id="IPR000524">
    <property type="entry name" value="Tscrpt_reg_HTH_GntR"/>
</dbReference>
<dbReference type="PANTHER" id="PTHR44846">
    <property type="entry name" value="MANNOSYL-D-GLYCERATE TRANSPORT/METABOLISM SYSTEM REPRESSOR MNGR-RELATED"/>
    <property type="match status" value="1"/>
</dbReference>
<evidence type="ECO:0000256" key="2">
    <source>
        <dbReference type="ARBA" id="ARBA00023125"/>
    </source>
</evidence>
<keyword evidence="1" id="KW-0805">Transcription regulation</keyword>
<dbReference type="EMBL" id="JAVREZ010000014">
    <property type="protein sequence ID" value="MDT0485152.1"/>
    <property type="molecule type" value="Genomic_DNA"/>
</dbReference>
<dbReference type="Proteomes" id="UP001183824">
    <property type="component" value="Unassembled WGS sequence"/>
</dbReference>
<keyword evidence="3" id="KW-0804">Transcription</keyword>
<dbReference type="SMART" id="SM00345">
    <property type="entry name" value="HTH_GNTR"/>
    <property type="match status" value="1"/>
</dbReference>
<dbReference type="InterPro" id="IPR036388">
    <property type="entry name" value="WH-like_DNA-bd_sf"/>
</dbReference>
<proteinExistence type="predicted"/>
<evidence type="ECO:0000313" key="5">
    <source>
        <dbReference type="EMBL" id="MDT0485152.1"/>
    </source>
</evidence>
<organism evidence="5 6">
    <name type="scientific">Streptomyces doebereineriae</name>
    <dbReference type="NCBI Taxonomy" id="3075528"/>
    <lineage>
        <taxon>Bacteria</taxon>
        <taxon>Bacillati</taxon>
        <taxon>Actinomycetota</taxon>
        <taxon>Actinomycetes</taxon>
        <taxon>Kitasatosporales</taxon>
        <taxon>Streptomycetaceae</taxon>
        <taxon>Streptomyces</taxon>
    </lineage>
</organism>
<evidence type="ECO:0000256" key="3">
    <source>
        <dbReference type="ARBA" id="ARBA00023163"/>
    </source>
</evidence>
<evidence type="ECO:0000256" key="1">
    <source>
        <dbReference type="ARBA" id="ARBA00023015"/>
    </source>
</evidence>
<dbReference type="SUPFAM" id="SSF46785">
    <property type="entry name" value="Winged helix' DNA-binding domain"/>
    <property type="match status" value="1"/>
</dbReference>
<keyword evidence="2" id="KW-0238">DNA-binding</keyword>
<dbReference type="PROSITE" id="PS50949">
    <property type="entry name" value="HTH_GNTR"/>
    <property type="match status" value="1"/>
</dbReference>
<reference evidence="6" key="1">
    <citation type="submission" date="2023-07" db="EMBL/GenBank/DDBJ databases">
        <title>30 novel species of actinomycetes from the DSMZ collection.</title>
        <authorList>
            <person name="Nouioui I."/>
        </authorList>
    </citation>
    <scope>NUCLEOTIDE SEQUENCE [LARGE SCALE GENOMIC DNA]</scope>
    <source>
        <strain evidence="6">DSM 41640</strain>
    </source>
</reference>
<dbReference type="CDD" id="cd07377">
    <property type="entry name" value="WHTH_GntR"/>
    <property type="match status" value="1"/>
</dbReference>
<dbReference type="RefSeq" id="WP_311717956.1">
    <property type="nucleotide sequence ID" value="NZ_JAVREZ010000014.1"/>
</dbReference>
<dbReference type="PRINTS" id="PR00035">
    <property type="entry name" value="HTHGNTR"/>
</dbReference>
<dbReference type="Gene3D" id="1.10.10.10">
    <property type="entry name" value="Winged helix-like DNA-binding domain superfamily/Winged helix DNA-binding domain"/>
    <property type="match status" value="1"/>
</dbReference>
<accession>A0ABU2VHT0</accession>
<dbReference type="Pfam" id="PF00392">
    <property type="entry name" value="GntR"/>
    <property type="match status" value="1"/>
</dbReference>
<protein>
    <submittedName>
        <fullName evidence="5">GntR family transcriptional regulator</fullName>
    </submittedName>
</protein>
<gene>
    <name evidence="5" type="ORF">RNB18_34105</name>
</gene>
<sequence length="318" mass="35964">MADGFDCLRTESGLHGRRGRYRRGVSEERGKGATILATLRSRISDGEYRPGYHLPPQRALADEFEVSRDTIQRVLEELKTEGWIESRQGSGSKVRVTLPIHVTTQPKVSPGRVALGPFVARAFAQSVVELDVFTFTSESLDTHMRVQADAIRNGQIPAPERIAVRILLPSESTELPYPRARVPVDSTDDVKELDRILQARTREIIRRHTSSLRDALRNLKTDGLVPDVVVSVREVPLVPTHKLYLRHGVEGLIGPYKIVERRILMEDDTEVDAWDVLGLGSTLIRLVYDEGDPNAIGSVFMKSWQEWFDSCWRRYEPS</sequence>
<dbReference type="InterPro" id="IPR036390">
    <property type="entry name" value="WH_DNA-bd_sf"/>
</dbReference>
<evidence type="ECO:0000313" key="6">
    <source>
        <dbReference type="Proteomes" id="UP001183824"/>
    </source>
</evidence>
<keyword evidence="6" id="KW-1185">Reference proteome</keyword>